<dbReference type="PATRIC" id="fig|271.14.peg.280"/>
<dbReference type="InterPro" id="IPR017896">
    <property type="entry name" value="4Fe4S_Fe-S-bd"/>
</dbReference>
<dbReference type="GO" id="GO:0046872">
    <property type="term" value="F:metal ion binding"/>
    <property type="evidence" value="ECO:0007669"/>
    <property type="project" value="UniProtKB-KW"/>
</dbReference>
<dbReference type="InterPro" id="IPR004453">
    <property type="entry name" value="QueG"/>
</dbReference>
<comment type="caution">
    <text evidence="11">The sequence shown here is derived from an EMBL/GenBank/DDBJ whole genome shotgun (WGS) entry which is preliminary data.</text>
</comment>
<dbReference type="PANTHER" id="PTHR30002:SF4">
    <property type="entry name" value="EPOXYQUEUOSINE REDUCTASE"/>
    <property type="match status" value="1"/>
</dbReference>
<dbReference type="Pfam" id="PF08331">
    <property type="entry name" value="QueG_DUF1730"/>
    <property type="match status" value="1"/>
</dbReference>
<evidence type="ECO:0000256" key="9">
    <source>
        <dbReference type="SAM" id="MobiDB-lite"/>
    </source>
</evidence>
<keyword evidence="2" id="KW-0963">Cytoplasm</keyword>
<dbReference type="EC" id="1.1.-.-" evidence="11"/>
<evidence type="ECO:0000256" key="4">
    <source>
        <dbReference type="ARBA" id="ARBA00022723"/>
    </source>
</evidence>
<dbReference type="Gene3D" id="3.30.70.20">
    <property type="match status" value="1"/>
</dbReference>
<dbReference type="NCBIfam" id="TIGR00276">
    <property type="entry name" value="tRNA epoxyqueuosine(34) reductase QueG"/>
    <property type="match status" value="1"/>
</dbReference>
<dbReference type="SUPFAM" id="SSF48371">
    <property type="entry name" value="ARM repeat"/>
    <property type="match status" value="1"/>
</dbReference>
<keyword evidence="1" id="KW-0004">4Fe-4S</keyword>
<dbReference type="InterPro" id="IPR017900">
    <property type="entry name" value="4Fe4S_Fe_S_CS"/>
</dbReference>
<dbReference type="GO" id="GO:0051539">
    <property type="term" value="F:4 iron, 4 sulfur cluster binding"/>
    <property type="evidence" value="ECO:0007669"/>
    <property type="project" value="UniProtKB-KW"/>
</dbReference>
<dbReference type="InterPro" id="IPR016024">
    <property type="entry name" value="ARM-type_fold"/>
</dbReference>
<dbReference type="SUPFAM" id="SSF46548">
    <property type="entry name" value="alpha-helical ferredoxin"/>
    <property type="match status" value="1"/>
</dbReference>
<feature type="domain" description="4Fe-4S ferredoxin-type" evidence="10">
    <location>
        <begin position="170"/>
        <end position="199"/>
    </location>
</feature>
<keyword evidence="3" id="KW-0819">tRNA processing</keyword>
<dbReference type="Pfam" id="PF13484">
    <property type="entry name" value="Fer4_16"/>
    <property type="match status" value="1"/>
</dbReference>
<evidence type="ECO:0000313" key="11">
    <source>
        <dbReference type="EMBL" id="KOX89043.1"/>
    </source>
</evidence>
<dbReference type="Proteomes" id="UP000037685">
    <property type="component" value="Unassembled WGS sequence"/>
</dbReference>
<dbReference type="InterPro" id="IPR011989">
    <property type="entry name" value="ARM-like"/>
</dbReference>
<reference evidence="11 12" key="1">
    <citation type="submission" date="2015-07" db="EMBL/GenBank/DDBJ databases">
        <authorList>
            <person name="Noorani M."/>
        </authorList>
    </citation>
    <scope>NUCLEOTIDE SEQUENCE [LARGE SCALE GENOMIC DNA]</scope>
    <source>
        <strain evidence="12">ATCC 25104 / DSM 625 / JCM 10724 / NBRC 103206 / NCIMB 11243 / YT-1</strain>
    </source>
</reference>
<accession>A0A0N0BL47</accession>
<dbReference type="Gene3D" id="1.25.10.10">
    <property type="entry name" value="Leucine-rich Repeat Variant"/>
    <property type="match status" value="1"/>
</dbReference>
<keyword evidence="7" id="KW-0408">Iron</keyword>
<evidence type="ECO:0000256" key="8">
    <source>
        <dbReference type="ARBA" id="ARBA00023014"/>
    </source>
</evidence>
<evidence type="ECO:0000313" key="12">
    <source>
        <dbReference type="Proteomes" id="UP000037685"/>
    </source>
</evidence>
<proteinExistence type="predicted"/>
<evidence type="ECO:0000256" key="7">
    <source>
        <dbReference type="ARBA" id="ARBA00023004"/>
    </source>
</evidence>
<dbReference type="EMBL" id="LHCI01000106">
    <property type="protein sequence ID" value="KOX89043.1"/>
    <property type="molecule type" value="Genomic_DNA"/>
</dbReference>
<evidence type="ECO:0000259" key="10">
    <source>
        <dbReference type="PROSITE" id="PS51379"/>
    </source>
</evidence>
<protein>
    <submittedName>
        <fullName evidence="11">Epoxyqueuosine reductase</fullName>
        <ecNumber evidence="11">1.1.-.-</ecNumber>
    </submittedName>
</protein>
<sequence length="408" mass="44032">MKDLLEETAQAMGLIPAWAPLKPLEEAERRFRAWLEAGRHGGMAYLQRPEERFWPEKRFPWAKSALLLFAPYAYEDPGRPPGGLRVGRVARYAWSRDYHLVLGEALGALAALARSLGLEARGYVDHGPLPERALAVLSGAGWVGKSSMFLSQAFGVHAFIGVLLTPLEVEAPPRHPSRCGRCVRCLQACPTGALLGDGTLDARICISYLTVEERGFIPPGLWPRMGDWLLGCDLCQDTCPWGRFGGVFPALRPEPHLAHPDLLDFFRLSGRAFAKKYAGTAFARPDRVRMARNALIVLSNLGLGEALMAEAARDPNPLVRRTALHALHRAGKPLEGFLKDPDPLVRAEALALLGEAAGAVHPLQNGGEAPGLQVKEEGAQVVGDLEEAGLEGVGVQDEGVGPGLPGEA</sequence>
<dbReference type="PROSITE" id="PS00198">
    <property type="entry name" value="4FE4S_FER_1"/>
    <property type="match status" value="1"/>
</dbReference>
<evidence type="ECO:0000256" key="6">
    <source>
        <dbReference type="ARBA" id="ARBA00023002"/>
    </source>
</evidence>
<dbReference type="GO" id="GO:0052693">
    <property type="term" value="F:epoxyqueuosine reductase activity"/>
    <property type="evidence" value="ECO:0007669"/>
    <property type="project" value="TreeGrafter"/>
</dbReference>
<organism evidence="11 12">
    <name type="scientific">Thermus aquaticus</name>
    <dbReference type="NCBI Taxonomy" id="271"/>
    <lineage>
        <taxon>Bacteria</taxon>
        <taxon>Thermotogati</taxon>
        <taxon>Deinococcota</taxon>
        <taxon>Deinococci</taxon>
        <taxon>Thermales</taxon>
        <taxon>Thermaceae</taxon>
        <taxon>Thermus</taxon>
    </lineage>
</organism>
<evidence type="ECO:0000256" key="5">
    <source>
        <dbReference type="ARBA" id="ARBA00022785"/>
    </source>
</evidence>
<keyword evidence="4" id="KW-0479">Metal-binding</keyword>
<evidence type="ECO:0000256" key="3">
    <source>
        <dbReference type="ARBA" id="ARBA00022694"/>
    </source>
</evidence>
<keyword evidence="5" id="KW-0671">Queuosine biosynthesis</keyword>
<feature type="region of interest" description="Disordered" evidence="9">
    <location>
        <begin position="387"/>
        <end position="408"/>
    </location>
</feature>
<evidence type="ECO:0000256" key="2">
    <source>
        <dbReference type="ARBA" id="ARBA00022490"/>
    </source>
</evidence>
<dbReference type="GO" id="GO:0008616">
    <property type="term" value="P:tRNA queuosine(34) biosynthetic process"/>
    <property type="evidence" value="ECO:0007669"/>
    <property type="project" value="UniProtKB-KW"/>
</dbReference>
<dbReference type="InterPro" id="IPR013542">
    <property type="entry name" value="QueG_DUF1730"/>
</dbReference>
<evidence type="ECO:0000256" key="1">
    <source>
        <dbReference type="ARBA" id="ARBA00022485"/>
    </source>
</evidence>
<keyword evidence="6 11" id="KW-0560">Oxidoreductase</keyword>
<dbReference type="PANTHER" id="PTHR30002">
    <property type="entry name" value="EPOXYQUEUOSINE REDUCTASE"/>
    <property type="match status" value="1"/>
</dbReference>
<dbReference type="PROSITE" id="PS51379">
    <property type="entry name" value="4FE4S_FER_2"/>
    <property type="match status" value="1"/>
</dbReference>
<name>A0A0N0BL47_THEAQ</name>
<gene>
    <name evidence="11" type="primary">queG</name>
    <name evidence="11" type="ORF">BVI061214_00190</name>
</gene>
<dbReference type="AlphaFoldDB" id="A0A0N0BL47"/>
<keyword evidence="8" id="KW-0411">Iron-sulfur</keyword>